<gene>
    <name evidence="1" type="ORF">VHEMI02099</name>
</gene>
<proteinExistence type="predicted"/>
<dbReference type="Proteomes" id="UP000039046">
    <property type="component" value="Unassembled WGS sequence"/>
</dbReference>
<dbReference type="AlphaFoldDB" id="A0A0A1T756"/>
<reference evidence="1 2" key="1">
    <citation type="journal article" date="2015" name="Genome Announc.">
        <title>Draft Genome Sequence and Gene Annotation of the Entomopathogenic Fungus Verticillium hemipterigenum.</title>
        <authorList>
            <person name="Horn F."/>
            <person name="Habel A."/>
            <person name="Scharf D.H."/>
            <person name="Dworschak J."/>
            <person name="Brakhage A.A."/>
            <person name="Guthke R."/>
            <person name="Hertweck C."/>
            <person name="Linde J."/>
        </authorList>
    </citation>
    <scope>NUCLEOTIDE SEQUENCE [LARGE SCALE GENOMIC DNA]</scope>
</reference>
<keyword evidence="2" id="KW-1185">Reference proteome</keyword>
<dbReference type="EMBL" id="CDHN01000001">
    <property type="protein sequence ID" value="CEJ82005.1"/>
    <property type="molecule type" value="Genomic_DNA"/>
</dbReference>
<evidence type="ECO:0000313" key="1">
    <source>
        <dbReference type="EMBL" id="CEJ82005.1"/>
    </source>
</evidence>
<name>A0A0A1T756_9HYPO</name>
<organism evidence="1 2">
    <name type="scientific">[Torrubiella] hemipterigena</name>
    <dbReference type="NCBI Taxonomy" id="1531966"/>
    <lineage>
        <taxon>Eukaryota</taxon>
        <taxon>Fungi</taxon>
        <taxon>Dikarya</taxon>
        <taxon>Ascomycota</taxon>
        <taxon>Pezizomycotina</taxon>
        <taxon>Sordariomycetes</taxon>
        <taxon>Hypocreomycetidae</taxon>
        <taxon>Hypocreales</taxon>
        <taxon>Clavicipitaceae</taxon>
        <taxon>Clavicipitaceae incertae sedis</taxon>
        <taxon>'Torrubiella' clade</taxon>
    </lineage>
</organism>
<dbReference type="HOGENOM" id="CLU_906687_0_0_1"/>
<evidence type="ECO:0000313" key="2">
    <source>
        <dbReference type="Proteomes" id="UP000039046"/>
    </source>
</evidence>
<evidence type="ECO:0008006" key="3">
    <source>
        <dbReference type="Google" id="ProtNLM"/>
    </source>
</evidence>
<accession>A0A0A1T756</accession>
<protein>
    <recommendedName>
        <fullName evidence="3">F-box domain-containing protein</fullName>
    </recommendedName>
</protein>
<dbReference type="OrthoDB" id="2520703at2759"/>
<sequence length="307" mass="34214">MVTSSVLALCPNLESMDVKISASAPEAAENPTFYRYMQTRIAKTGNISVQGSTFPLLQKLVVDTPCRHTSESFGLERLGFLLDAAPNMQSLFLVHTTGRIGGAPISSKLSWPGIAKLQQLHLQGYRRSTALPVAYDSIRGLMEQAPYMDTFTFFAVSHEVAWSRRNPFSPARLLQALLPARQSIANLAIFTSFIFVEDTVKVAIGPILQQFTNLTSLNLDEQCFCHHWIDTTKGGYHDYQETCLVDVLPVSIEHPIARLHDRSRTVKDVICLGHTAGSFPRLQSVTVEFGDEILDRQEGRFGEERID</sequence>